<evidence type="ECO:0000313" key="2">
    <source>
        <dbReference type="EMBL" id="SFP25924.1"/>
    </source>
</evidence>
<dbReference type="Proteomes" id="UP000242243">
    <property type="component" value="Unassembled WGS sequence"/>
</dbReference>
<gene>
    <name evidence="1" type="ORF">HHA03_10030</name>
    <name evidence="2" type="ORF">SAMN05421839_11155</name>
</gene>
<evidence type="ECO:0000313" key="3">
    <source>
        <dbReference type="Proteomes" id="UP000242243"/>
    </source>
</evidence>
<dbReference type="OrthoDB" id="9965638at2"/>
<dbReference type="EMBL" id="FOXC01000011">
    <property type="protein sequence ID" value="SFP25924.1"/>
    <property type="molecule type" value="Genomic_DNA"/>
</dbReference>
<proteinExistence type="predicted"/>
<evidence type="ECO:0000313" key="4">
    <source>
        <dbReference type="Proteomes" id="UP000321547"/>
    </source>
</evidence>
<accession>A0A1I5NVV4</accession>
<evidence type="ECO:0000313" key="1">
    <source>
        <dbReference type="EMBL" id="GEM01471.1"/>
    </source>
</evidence>
<organism evidence="2 3">
    <name type="scientific">Halolactibacillus halophilus</name>
    <dbReference type="NCBI Taxonomy" id="306540"/>
    <lineage>
        <taxon>Bacteria</taxon>
        <taxon>Bacillati</taxon>
        <taxon>Bacillota</taxon>
        <taxon>Bacilli</taxon>
        <taxon>Bacillales</taxon>
        <taxon>Bacillaceae</taxon>
        <taxon>Halolactibacillus</taxon>
    </lineage>
</organism>
<keyword evidence="4" id="KW-1185">Reference proteome</keyword>
<sequence length="87" mass="10126">MIIDVDFTATNHHFKERYAIVNYEPVIHEHAIDFAYIDSELLAPFSSLHGSYTIYLIKEDMNKSTIEKLEAKELDIIRSVSLTKQRP</sequence>
<reference evidence="2 3" key="1">
    <citation type="submission" date="2016-10" db="EMBL/GenBank/DDBJ databases">
        <authorList>
            <person name="de Groot N.N."/>
        </authorList>
    </citation>
    <scope>NUCLEOTIDE SEQUENCE [LARGE SCALE GENOMIC DNA]</scope>
    <source>
        <strain evidence="2 3">DSM 17073</strain>
    </source>
</reference>
<dbReference type="EMBL" id="BJWI01000010">
    <property type="protein sequence ID" value="GEM01471.1"/>
    <property type="molecule type" value="Genomic_DNA"/>
</dbReference>
<reference evidence="1 4" key="2">
    <citation type="submission" date="2019-07" db="EMBL/GenBank/DDBJ databases">
        <title>Whole genome shotgun sequence of Halolactibacillus halophilus NBRC 100868.</title>
        <authorList>
            <person name="Hosoyama A."/>
            <person name="Uohara A."/>
            <person name="Ohji S."/>
            <person name="Ichikawa N."/>
        </authorList>
    </citation>
    <scope>NUCLEOTIDE SEQUENCE [LARGE SCALE GENOMIC DNA]</scope>
    <source>
        <strain evidence="1 4">NBRC 100868</strain>
    </source>
</reference>
<name>A0A1I5NVV4_9BACI</name>
<dbReference type="AlphaFoldDB" id="A0A1I5NVV4"/>
<dbReference type="RefSeq" id="WP_089831310.1">
    <property type="nucleotide sequence ID" value="NZ_BJWI01000010.1"/>
</dbReference>
<protein>
    <submittedName>
        <fullName evidence="2">Uncharacterized protein</fullName>
    </submittedName>
</protein>
<dbReference type="Proteomes" id="UP000321547">
    <property type="component" value="Unassembled WGS sequence"/>
</dbReference>